<sequence length="745" mass="78244">MPLDPLASRTGSESSQMLTPTSARPSTPTASPNLPSSQSSPFRHRYEVEMYAHALKARLELASFKAANGWVMANIDDLEKHVSSPPSTPSLTSVDTIHPSQATIPRHWQPDMAPESSKPQASTSSSTKTVATTTLHSDPSRSPSSSSVAPSQPKSAASARTPKLGSSSQPRSLYADIFGRNFEPTNKSTSAPPPQSSPCKGAKPPAPQPASSPSRFANASLLLEKVASSPQLGSPERKNGRFDWHNNPTPEMIAREDRLASTLMAPSPSPTKRKRHESASSVSSALLASPRRRSRLNSGLGTQSTPSFLPNGHPASSLAQGLGITAAPRTPRAKHAVVLQQTEDFYQDQEERDRVASTLASMAELRSTGAVTPPSNGKFANPNTITPVRANAYWTGLAKTDHPEGGTRRAAEVPKEQLKEEDEGAAQYLLFLASSPSPAGTSKSKSRFTGPAHQLADAASPRPARRSLFHDCLGSSLPTAATSPTRSRTVGSTLSARTEREAKALQSAAAAAPAATIHAPQSSPGARVASPPITPPPSSCKSSRSERRSNEGNSSDSNSSPRTPAKGLSGFAHPAVVVVATPSGNFDHPSQGIPAPKTPPPHFPHTPKAPGSDFSYAEYVNVSPSPQPSSMRRTNGRGPPIHGSGSDRTPSRTGISRARFLDYGEEWKDTELIPGPSPDFGGGGGNASRRVWSSLNRPASQERHTSAAELASPALVSSSSVITGLGIGNMDQGGGGVHHEPLTRL</sequence>
<name>A0ACD0NUK7_9BASI</name>
<protein>
    <submittedName>
        <fullName evidence="1">Uncharacterized protein</fullName>
    </submittedName>
</protein>
<evidence type="ECO:0000313" key="1">
    <source>
        <dbReference type="EMBL" id="PWN49514.1"/>
    </source>
</evidence>
<dbReference type="EMBL" id="KZ820039">
    <property type="protein sequence ID" value="PWN49514.1"/>
    <property type="molecule type" value="Genomic_DNA"/>
</dbReference>
<dbReference type="Proteomes" id="UP000245626">
    <property type="component" value="Unassembled WGS sequence"/>
</dbReference>
<evidence type="ECO:0000313" key="2">
    <source>
        <dbReference type="Proteomes" id="UP000245626"/>
    </source>
</evidence>
<proteinExistence type="predicted"/>
<gene>
    <name evidence="1" type="ORF">IE53DRAFT_388251</name>
</gene>
<keyword evidence="2" id="KW-1185">Reference proteome</keyword>
<accession>A0ACD0NUK7</accession>
<organism evidence="1 2">
    <name type="scientific">Violaceomyces palustris</name>
    <dbReference type="NCBI Taxonomy" id="1673888"/>
    <lineage>
        <taxon>Eukaryota</taxon>
        <taxon>Fungi</taxon>
        <taxon>Dikarya</taxon>
        <taxon>Basidiomycota</taxon>
        <taxon>Ustilaginomycotina</taxon>
        <taxon>Ustilaginomycetes</taxon>
        <taxon>Violaceomycetales</taxon>
        <taxon>Violaceomycetaceae</taxon>
        <taxon>Violaceomyces</taxon>
    </lineage>
</organism>
<reference evidence="1 2" key="1">
    <citation type="journal article" date="2018" name="Mol. Biol. Evol.">
        <title>Broad Genomic Sampling Reveals a Smut Pathogenic Ancestry of the Fungal Clade Ustilaginomycotina.</title>
        <authorList>
            <person name="Kijpornyongpan T."/>
            <person name="Mondo S.J."/>
            <person name="Barry K."/>
            <person name="Sandor L."/>
            <person name="Lee J."/>
            <person name="Lipzen A."/>
            <person name="Pangilinan J."/>
            <person name="LaButti K."/>
            <person name="Hainaut M."/>
            <person name="Henrissat B."/>
            <person name="Grigoriev I.V."/>
            <person name="Spatafora J.W."/>
            <person name="Aime M.C."/>
        </authorList>
    </citation>
    <scope>NUCLEOTIDE SEQUENCE [LARGE SCALE GENOMIC DNA]</scope>
    <source>
        <strain evidence="1 2">SA 807</strain>
    </source>
</reference>